<comment type="caution">
    <text evidence="1">The sequence shown here is derived from an EMBL/GenBank/DDBJ whole genome shotgun (WGS) entry which is preliminary data.</text>
</comment>
<sequence length="262" mass="28864">MTPEAALVELLERVGARHGAAVIISDHELSAWPSAAVAAMKNQGLLAETRPATSAVCPGCERECVMPVRVLSDPGRRAEAFIVCDKRSDINRVPVPLGWLTQWQCSVDAVCEFVAHSMGVRRSVQRAASADLQNIGMVSGKKHSQMLCLRVGGPLELIAGSNALPLVDVIVYHDGAYSLDRARIRRLVDCASTADNRHTPSNARREARKQTTATMYASWRQEYRNLKLKQPGKSGTWYSQRIARMDIANGRDAETIRKQMTK</sequence>
<dbReference type="AlphaFoldDB" id="A0A4R2LT81"/>
<evidence type="ECO:0000313" key="1">
    <source>
        <dbReference type="EMBL" id="TCO82992.1"/>
    </source>
</evidence>
<evidence type="ECO:0000313" key="2">
    <source>
        <dbReference type="Proteomes" id="UP000295765"/>
    </source>
</evidence>
<dbReference type="Proteomes" id="UP000295765">
    <property type="component" value="Unassembled WGS sequence"/>
</dbReference>
<gene>
    <name evidence="1" type="ORF">EV699_10337</name>
</gene>
<proteinExistence type="predicted"/>
<accession>A0A4R2LT81</accession>
<reference evidence="1 2" key="1">
    <citation type="submission" date="2019-03" db="EMBL/GenBank/DDBJ databases">
        <title>Genomic Encyclopedia of Type Strains, Phase IV (KMG-IV): sequencing the most valuable type-strain genomes for metagenomic binning, comparative biology and taxonomic classification.</title>
        <authorList>
            <person name="Goeker M."/>
        </authorList>
    </citation>
    <scope>NUCLEOTIDE SEQUENCE [LARGE SCALE GENOMIC DNA]</scope>
    <source>
        <strain evidence="1 2">DSM 25287</strain>
    </source>
</reference>
<keyword evidence="2" id="KW-1185">Reference proteome</keyword>
<protein>
    <submittedName>
        <fullName evidence="1">Uncharacterized protein</fullName>
    </submittedName>
</protein>
<dbReference type="EMBL" id="SLWY01000003">
    <property type="protein sequence ID" value="TCO82992.1"/>
    <property type="molecule type" value="Genomic_DNA"/>
</dbReference>
<organism evidence="1 2">
    <name type="scientific">Plasticicumulans lactativorans</name>
    <dbReference type="NCBI Taxonomy" id="1133106"/>
    <lineage>
        <taxon>Bacteria</taxon>
        <taxon>Pseudomonadati</taxon>
        <taxon>Pseudomonadota</taxon>
        <taxon>Gammaproteobacteria</taxon>
        <taxon>Candidatus Competibacteraceae</taxon>
        <taxon>Plasticicumulans</taxon>
    </lineage>
</organism>
<name>A0A4R2LT81_9GAMM</name>